<accession>A0ABX7HGF9</accession>
<dbReference type="Proteomes" id="UP000627155">
    <property type="component" value="Chromosome"/>
</dbReference>
<organism evidence="1 2">
    <name type="scientific">Mammaliicoccus vitulinus</name>
    <dbReference type="NCBI Taxonomy" id="71237"/>
    <lineage>
        <taxon>Bacteria</taxon>
        <taxon>Bacillati</taxon>
        <taxon>Bacillota</taxon>
        <taxon>Bacilli</taxon>
        <taxon>Bacillales</taxon>
        <taxon>Staphylococcaceae</taxon>
        <taxon>Mammaliicoccus</taxon>
    </lineage>
</organism>
<proteinExistence type="predicted"/>
<dbReference type="EMBL" id="CP069486">
    <property type="protein sequence ID" value="QRO85440.1"/>
    <property type="molecule type" value="Genomic_DNA"/>
</dbReference>
<sequence>MNKNLEKGLNYLVKSGKLEKTLHKVNDKYRAKSGKDYSKYINMAMNKIDKKKTINK</sequence>
<reference evidence="1 2" key="1">
    <citation type="submission" date="2021-02" db="EMBL/GenBank/DDBJ databases">
        <title>FDA dAtabase for Regulatory Grade micrObial Sequences (FDA-ARGOS): Supporting development and validation of Infectious Disease Dx tests.</title>
        <authorList>
            <person name="Sproer C."/>
            <person name="Gronow S."/>
            <person name="Severitt S."/>
            <person name="Schroder I."/>
            <person name="Tallon L."/>
            <person name="Sadzewicz L."/>
            <person name="Zhao X."/>
            <person name="Boylan J."/>
            <person name="Ott S."/>
            <person name="Bowen H."/>
            <person name="Vavikolanu K."/>
            <person name="Mehta A."/>
            <person name="Aluvathingal J."/>
            <person name="Nadendla S."/>
            <person name="Lowell S."/>
            <person name="Myers T."/>
            <person name="Yan Y."/>
            <person name="Sichtig H."/>
        </authorList>
    </citation>
    <scope>NUCLEOTIDE SEQUENCE [LARGE SCALE GENOMIC DNA]</scope>
    <source>
        <strain evidence="1 2">FDAARGOS_1207</strain>
    </source>
</reference>
<keyword evidence="2" id="KW-1185">Reference proteome</keyword>
<gene>
    <name evidence="1" type="ORF">I6J37_01675</name>
</gene>
<evidence type="ECO:0000313" key="1">
    <source>
        <dbReference type="EMBL" id="QRO85440.1"/>
    </source>
</evidence>
<evidence type="ECO:0000313" key="2">
    <source>
        <dbReference type="Proteomes" id="UP000627155"/>
    </source>
</evidence>
<protein>
    <submittedName>
        <fullName evidence="1">Uncharacterized protein</fullName>
    </submittedName>
</protein>
<name>A0ABX7HGF9_9STAP</name>
<dbReference type="RefSeq" id="WP_016912220.1">
    <property type="nucleotide sequence ID" value="NZ_CANQVP010000020.1"/>
</dbReference>